<evidence type="ECO:0000313" key="2">
    <source>
        <dbReference type="EMBL" id="NDV90499.1"/>
    </source>
</evidence>
<dbReference type="AlphaFoldDB" id="A0A7X5LK72"/>
<keyword evidence="2" id="KW-0540">Nuclease</keyword>
<evidence type="ECO:0000259" key="1">
    <source>
        <dbReference type="SMART" id="SM00507"/>
    </source>
</evidence>
<accession>A0A7X5LK72</accession>
<dbReference type="InterPro" id="IPR002711">
    <property type="entry name" value="HNH"/>
</dbReference>
<keyword evidence="2" id="KW-0378">Hydrolase</keyword>
<dbReference type="RefSeq" id="WP_163084088.1">
    <property type="nucleotide sequence ID" value="NZ_JAAAWN010000004.1"/>
</dbReference>
<gene>
    <name evidence="2" type="ORF">GTH32_04710</name>
</gene>
<protein>
    <submittedName>
        <fullName evidence="2">HNH endonuclease</fullName>
    </submittedName>
</protein>
<dbReference type="Proteomes" id="UP000470213">
    <property type="component" value="Unassembled WGS sequence"/>
</dbReference>
<dbReference type="CDD" id="cd00085">
    <property type="entry name" value="HNHc"/>
    <property type="match status" value="1"/>
</dbReference>
<dbReference type="Pfam" id="PF26348">
    <property type="entry name" value="SRA_ScoMcrA"/>
    <property type="match status" value="1"/>
</dbReference>
<dbReference type="SMART" id="SM00507">
    <property type="entry name" value="HNHc"/>
    <property type="match status" value="1"/>
</dbReference>
<dbReference type="GO" id="GO:0004519">
    <property type="term" value="F:endonuclease activity"/>
    <property type="evidence" value="ECO:0007669"/>
    <property type="project" value="UniProtKB-KW"/>
</dbReference>
<dbReference type="GO" id="GO:0003676">
    <property type="term" value="F:nucleic acid binding"/>
    <property type="evidence" value="ECO:0007669"/>
    <property type="project" value="InterPro"/>
</dbReference>
<proteinExistence type="predicted"/>
<dbReference type="Gene3D" id="1.10.30.50">
    <property type="match status" value="1"/>
</dbReference>
<keyword evidence="2" id="KW-0255">Endonuclease</keyword>
<organism evidence="2 3">
    <name type="scientific">Alteromonas profundi</name>
    <dbReference type="NCBI Taxonomy" id="2696062"/>
    <lineage>
        <taxon>Bacteria</taxon>
        <taxon>Pseudomonadati</taxon>
        <taxon>Pseudomonadota</taxon>
        <taxon>Gammaproteobacteria</taxon>
        <taxon>Alteromonadales</taxon>
        <taxon>Alteromonadaceae</taxon>
        <taxon>Alteromonas/Salinimonas group</taxon>
        <taxon>Alteromonas</taxon>
    </lineage>
</organism>
<feature type="domain" description="HNH nuclease" evidence="1">
    <location>
        <begin position="192"/>
        <end position="250"/>
    </location>
</feature>
<sequence length="274" mass="31183">MFVVGKEYNRRSEIHDVYGGQAQGGISTPKNHPFIFIFTSDSGAQHGYRDEYIDGLFWYTGEGQVGDMQMIKGNKAILNHSEERKTIHLFEYTRKAHVRYVGEAECLGYETQIRPDSNGNHRNAFVFQLDINSSINVEYTAPNGPALTVEERKKTKNKNTKRLDELRRAALAVPETKDRKEKQRNAYQRAEAIKKYVLARANGICEGCEKPAPFRTSKGPYLECHHLHRLADGGPDHPRNVIALCPNCHRAAHYSKNAKKINEEMVLKINGIEK</sequence>
<dbReference type="InterPro" id="IPR058712">
    <property type="entry name" value="SRA_ScoMcrA"/>
</dbReference>
<dbReference type="InterPro" id="IPR003615">
    <property type="entry name" value="HNH_nuc"/>
</dbReference>
<keyword evidence="3" id="KW-1185">Reference proteome</keyword>
<dbReference type="Pfam" id="PF01844">
    <property type="entry name" value="HNH"/>
    <property type="match status" value="1"/>
</dbReference>
<dbReference type="EMBL" id="JAAAWN010000004">
    <property type="protein sequence ID" value="NDV90499.1"/>
    <property type="molecule type" value="Genomic_DNA"/>
</dbReference>
<dbReference type="GO" id="GO:0008270">
    <property type="term" value="F:zinc ion binding"/>
    <property type="evidence" value="ECO:0007669"/>
    <property type="project" value="InterPro"/>
</dbReference>
<comment type="caution">
    <text evidence="2">The sequence shown here is derived from an EMBL/GenBank/DDBJ whole genome shotgun (WGS) entry which is preliminary data.</text>
</comment>
<evidence type="ECO:0000313" key="3">
    <source>
        <dbReference type="Proteomes" id="UP000470213"/>
    </source>
</evidence>
<reference evidence="2 3" key="1">
    <citation type="submission" date="2020-01" db="EMBL/GenBank/DDBJ databases">
        <authorList>
            <person name="Chen J."/>
            <person name="Zhu S."/>
            <person name="Yang J."/>
        </authorList>
    </citation>
    <scope>NUCLEOTIDE SEQUENCE [LARGE SCALE GENOMIC DNA]</scope>
    <source>
        <strain evidence="2 3">345S023</strain>
    </source>
</reference>
<name>A0A7X5LK72_9ALTE</name>